<dbReference type="Pfam" id="PF13469">
    <property type="entry name" value="Sulfotransfer_3"/>
    <property type="match status" value="1"/>
</dbReference>
<keyword evidence="3" id="KW-1185">Reference proteome</keyword>
<gene>
    <name evidence="2" type="ORF">MTBBW1_2030057</name>
</gene>
<evidence type="ECO:0000256" key="1">
    <source>
        <dbReference type="SAM" id="Phobius"/>
    </source>
</evidence>
<name>A0A1W1HBV0_9BACT</name>
<keyword evidence="1" id="KW-0812">Transmembrane</keyword>
<reference evidence="2 3" key="1">
    <citation type="submission" date="2017-03" db="EMBL/GenBank/DDBJ databases">
        <authorList>
            <person name="Afonso C.L."/>
            <person name="Miller P.J."/>
            <person name="Scott M.A."/>
            <person name="Spackman E."/>
            <person name="Goraichik I."/>
            <person name="Dimitrov K.M."/>
            <person name="Suarez D.L."/>
            <person name="Swayne D.E."/>
        </authorList>
    </citation>
    <scope>NUCLEOTIDE SEQUENCE [LARGE SCALE GENOMIC DNA]</scope>
    <source>
        <strain evidence="2">PRJEB14757</strain>
    </source>
</reference>
<dbReference type="SUPFAM" id="SSF52540">
    <property type="entry name" value="P-loop containing nucleoside triphosphate hydrolases"/>
    <property type="match status" value="1"/>
</dbReference>
<keyword evidence="1" id="KW-1133">Transmembrane helix</keyword>
<dbReference type="EMBL" id="FWEV01000117">
    <property type="protein sequence ID" value="SLM29967.1"/>
    <property type="molecule type" value="Genomic_DNA"/>
</dbReference>
<dbReference type="Proteomes" id="UP000191931">
    <property type="component" value="Unassembled WGS sequence"/>
</dbReference>
<sequence>MKQLRRLAYDTSKVMHVLSSSKISDHWKEKVLPRYAGSIFTSSLFLMLFLILILFSFAVVYTLIFTFINGHSLFPFVNGELSIAIKSIALWSTQIYAFAFGIIYAVARGRLSYRRKNQPAQENNTSSGRLGLSSENFAKKGESYSFFSKWFHYIALNSSAIREVAFDIDCLVSGFKDKAEPSTSFDCHAASNGSSVFASSSDFPAVASSSDSPAVASSSDSPAVASSSDSPAVASSSDFPAVASSSDFPAVASSSDFPAVASSSDFPAVASSSDFPVVVSSGDSPVFVTGLARSGTTILLEALYSTGDFATLTYRDMPFVTAPFLWRKISKGHAVKGDLKERAHKDRLLVNYDSPEAFEEVFWKTVSSDGYISADSLGIHNEDSECIVKYRKFVHNIIKSWQLLDKPSSFRYLAKNNNNLLRIKMLKKAFPAGLIVVPFRNPLDHAASLLRQHSHFVELHAKDKFALQYMNWLGHHEFGLNMKPFCFSSGTLPENREETENISYWLRYWLSVYGYLVTRHGEDVFFFDYDAFCENPSESLEFLSKALKIDKEKLSSFEDSVKTAINYGRLDDSSVSFEVRQLHDQLKAMALN</sequence>
<dbReference type="OrthoDB" id="9777890at2"/>
<evidence type="ECO:0000313" key="3">
    <source>
        <dbReference type="Proteomes" id="UP000191931"/>
    </source>
</evidence>
<dbReference type="STRING" id="1246637.MTBBW1_2030057"/>
<organism evidence="2 3">
    <name type="scientific">Desulfamplus magnetovallimortis</name>
    <dbReference type="NCBI Taxonomy" id="1246637"/>
    <lineage>
        <taxon>Bacteria</taxon>
        <taxon>Pseudomonadati</taxon>
        <taxon>Thermodesulfobacteriota</taxon>
        <taxon>Desulfobacteria</taxon>
        <taxon>Desulfobacterales</taxon>
        <taxon>Desulfobacteraceae</taxon>
        <taxon>Desulfamplus</taxon>
    </lineage>
</organism>
<feature type="transmembrane region" description="Helical" evidence="1">
    <location>
        <begin position="88"/>
        <end position="107"/>
    </location>
</feature>
<dbReference type="InterPro" id="IPR027417">
    <property type="entry name" value="P-loop_NTPase"/>
</dbReference>
<evidence type="ECO:0000313" key="2">
    <source>
        <dbReference type="EMBL" id="SLM29967.1"/>
    </source>
</evidence>
<feature type="transmembrane region" description="Helical" evidence="1">
    <location>
        <begin position="44"/>
        <end position="68"/>
    </location>
</feature>
<dbReference type="Gene3D" id="3.40.50.300">
    <property type="entry name" value="P-loop containing nucleotide triphosphate hydrolases"/>
    <property type="match status" value="1"/>
</dbReference>
<keyword evidence="1" id="KW-0472">Membrane</keyword>
<evidence type="ECO:0008006" key="4">
    <source>
        <dbReference type="Google" id="ProtNLM"/>
    </source>
</evidence>
<dbReference type="AlphaFoldDB" id="A0A1W1HBV0"/>
<accession>A0A1W1HBV0</accession>
<proteinExistence type="predicted"/>
<protein>
    <recommendedName>
        <fullName evidence="4">Sulfotransferase family protein</fullName>
    </recommendedName>
</protein>